<keyword evidence="1" id="KW-0472">Membrane</keyword>
<gene>
    <name evidence="2" type="ORF">METZ01_LOCUS33506</name>
</gene>
<feature type="transmembrane region" description="Helical" evidence="1">
    <location>
        <begin position="21"/>
        <end position="44"/>
    </location>
</feature>
<proteinExistence type="predicted"/>
<keyword evidence="1" id="KW-1133">Transmembrane helix</keyword>
<dbReference type="SUPFAM" id="SSF53649">
    <property type="entry name" value="Alkaline phosphatase-like"/>
    <property type="match status" value="1"/>
</dbReference>
<feature type="transmembrane region" description="Helical" evidence="1">
    <location>
        <begin position="50"/>
        <end position="75"/>
    </location>
</feature>
<dbReference type="InterPro" id="IPR002591">
    <property type="entry name" value="Phosphodiest/P_Trfase"/>
</dbReference>
<dbReference type="AlphaFoldDB" id="A0A381QMS7"/>
<dbReference type="Gene3D" id="3.40.720.10">
    <property type="entry name" value="Alkaline Phosphatase, subunit A"/>
    <property type="match status" value="2"/>
</dbReference>
<evidence type="ECO:0000256" key="1">
    <source>
        <dbReference type="SAM" id="Phobius"/>
    </source>
</evidence>
<dbReference type="Pfam" id="PF01663">
    <property type="entry name" value="Phosphodiest"/>
    <property type="match status" value="2"/>
</dbReference>
<accession>A0A381QMS7</accession>
<protein>
    <recommendedName>
        <fullName evidence="3">Nucleotide pyrophosphatase</fullName>
    </recommendedName>
</protein>
<evidence type="ECO:0008006" key="3">
    <source>
        <dbReference type="Google" id="ProtNLM"/>
    </source>
</evidence>
<keyword evidence="1" id="KW-0812">Transmembrane</keyword>
<evidence type="ECO:0000313" key="2">
    <source>
        <dbReference type="EMBL" id="SUZ80652.1"/>
    </source>
</evidence>
<organism evidence="2">
    <name type="scientific">marine metagenome</name>
    <dbReference type="NCBI Taxonomy" id="408172"/>
    <lineage>
        <taxon>unclassified sequences</taxon>
        <taxon>metagenomes</taxon>
        <taxon>ecological metagenomes</taxon>
    </lineage>
</organism>
<reference evidence="2" key="1">
    <citation type="submission" date="2018-05" db="EMBL/GenBank/DDBJ databases">
        <authorList>
            <person name="Lanie J.A."/>
            <person name="Ng W.-L."/>
            <person name="Kazmierczak K.M."/>
            <person name="Andrzejewski T.M."/>
            <person name="Davidsen T.M."/>
            <person name="Wayne K.J."/>
            <person name="Tettelin H."/>
            <person name="Glass J.I."/>
            <person name="Rusch D."/>
            <person name="Podicherti R."/>
            <person name="Tsui H.-C.T."/>
            <person name="Winkler M.E."/>
        </authorList>
    </citation>
    <scope>NUCLEOTIDE SEQUENCE</scope>
</reference>
<dbReference type="EMBL" id="UINC01001436">
    <property type="protein sequence ID" value="SUZ80652.1"/>
    <property type="molecule type" value="Genomic_DNA"/>
</dbReference>
<dbReference type="InterPro" id="IPR017850">
    <property type="entry name" value="Alkaline_phosphatase_core_sf"/>
</dbReference>
<sequence>MLEAVARRVETSKGNRCSHQCAQVTLWVLTLLVFAVPSVAEAYVGPGAGIAFVGSFLVILTTIFLSFLSMLAWPFRMLIRAIKYRNVPKSLIRRFIVVGLDGQDPKLTDRFMKEGKLPNFAALAKEGCYHPLRTTFPSISPVAWSSFSTGSHPARHNIYDFLDRDRRTYLPVLSSVKIGSVDRRLKIGKYRIPLGKPEVRLLRKSKSFWQILGEHNIWSTVLRVPITFPTDRFKGAQLSAMCVPDLLGTQGTFIFFTTRESDEVIKEGGIRVYLPSDGPSPNHFVTEIPGPNNDLIDGSPPMKIPIVIDIDRDKNSVDVSVDDEQYTLELGKLTDWVEIGFKAAPGITIHGICRMLVTEMEEHFGLYISPISFDPEKPVMPVSHPSYYSTYLAKKIGKFSTLGLAEDTWALNEGIIDDGAFLQMTYDIDKEREKMFFAALERLRKGALVCVFDATDRIQHMFWRYLEPGHPAAKKATLANGGAEPEHKDAIEQLYIHNDKLVGRVMEKIRDGDVLMVCSDHGFTSFRRGVNLNSWLHENGYLHLQEGAQGTAEWLRGVDWSRTKAYAIGLTGIFLNIEGREGEGTVKPGAEAEALKNELVMKISGLVDEETGEIGVRELFDTQKLYNGPYLENAPDLLVGYNAGYRSSWDMATGVVAGNIFEDNVKAWSGDHCIDPRIVPGVLFCNHKIDVNDPALIDIAPTVLQQFGLTPPEYMDGKVLFKDVTDAMD</sequence>
<name>A0A381QMS7_9ZZZZ</name>